<dbReference type="PANTHER" id="PTHR11177:SF360">
    <property type="entry name" value="CHITINASE 4-RELATED"/>
    <property type="match status" value="1"/>
</dbReference>
<keyword evidence="1" id="KW-0732">Signal</keyword>
<dbReference type="InterPro" id="IPR029070">
    <property type="entry name" value="Chitinase_insertion_sf"/>
</dbReference>
<dbReference type="OrthoDB" id="73875at2759"/>
<sequence length="403" mass="45625">MEAFLKLCFCFLAVLLFNVDFIEGNKPIVTCYVSSWAVNRGKWSVSEADTKHCTHIIYAYMGINENTSEIMNIDPSVDLGKGQLKQLTELKKSNPDLKILVSVGGWFTSSIKFSDIARNPSKSTTFINSLIKFIRQWDLNGIDICWQYPGQRGGKPDDKKNFVNLLKDIKKVFQSKGLLLTVYVSAHLDKIRTGYDVKSISEVVDYINLAAVEYHGPWMKTTGIMAPLNSTDENNVIASVDYILQRGSIPSKILLGLPTYGHTYITNEKIEIDKKYIGLPSDQGFPSPWTQTPGMIAYNEICLDLKNDNNWNEGFDKNSSTPFAYMDYKFVSFDNKKSLIEKAKLVKIHKLGGIMLWTLDTDDFLGLCHDKKYPLLTALTEYLENEDNLKPSNKKAVTGDYHK</sequence>
<proteinExistence type="predicted"/>
<evidence type="ECO:0000259" key="2">
    <source>
        <dbReference type="PROSITE" id="PS51910"/>
    </source>
</evidence>
<dbReference type="SUPFAM" id="SSF54556">
    <property type="entry name" value="Chitinase insertion domain"/>
    <property type="match status" value="1"/>
</dbReference>
<feature type="chain" id="PRO_5040229318" description="GH18 domain-containing protein" evidence="1">
    <location>
        <begin position="25"/>
        <end position="403"/>
    </location>
</feature>
<dbReference type="Pfam" id="PF00704">
    <property type="entry name" value="Glyco_hydro_18"/>
    <property type="match status" value="1"/>
</dbReference>
<keyword evidence="4" id="KW-1185">Reference proteome</keyword>
<dbReference type="InterPro" id="IPR050314">
    <property type="entry name" value="Glycosyl_Hydrlase_18"/>
</dbReference>
<organism evidence="3 4">
    <name type="scientific">Nezara viridula</name>
    <name type="common">Southern green stink bug</name>
    <name type="synonym">Cimex viridulus</name>
    <dbReference type="NCBI Taxonomy" id="85310"/>
    <lineage>
        <taxon>Eukaryota</taxon>
        <taxon>Metazoa</taxon>
        <taxon>Ecdysozoa</taxon>
        <taxon>Arthropoda</taxon>
        <taxon>Hexapoda</taxon>
        <taxon>Insecta</taxon>
        <taxon>Pterygota</taxon>
        <taxon>Neoptera</taxon>
        <taxon>Paraneoptera</taxon>
        <taxon>Hemiptera</taxon>
        <taxon>Heteroptera</taxon>
        <taxon>Panheteroptera</taxon>
        <taxon>Pentatomomorpha</taxon>
        <taxon>Pentatomoidea</taxon>
        <taxon>Pentatomidae</taxon>
        <taxon>Pentatominae</taxon>
        <taxon>Nezara</taxon>
    </lineage>
</organism>
<evidence type="ECO:0000313" key="3">
    <source>
        <dbReference type="EMBL" id="CAH1403767.1"/>
    </source>
</evidence>
<dbReference type="Gene3D" id="3.10.50.10">
    <property type="match status" value="1"/>
</dbReference>
<dbReference type="SMART" id="SM00636">
    <property type="entry name" value="Glyco_18"/>
    <property type="match status" value="1"/>
</dbReference>
<dbReference type="InterPro" id="IPR011583">
    <property type="entry name" value="Chitinase_II/V-like_cat"/>
</dbReference>
<dbReference type="GO" id="GO:0008061">
    <property type="term" value="F:chitin binding"/>
    <property type="evidence" value="ECO:0007669"/>
    <property type="project" value="InterPro"/>
</dbReference>
<dbReference type="EMBL" id="OV725081">
    <property type="protein sequence ID" value="CAH1403767.1"/>
    <property type="molecule type" value="Genomic_DNA"/>
</dbReference>
<dbReference type="PANTHER" id="PTHR11177">
    <property type="entry name" value="CHITINASE"/>
    <property type="match status" value="1"/>
</dbReference>
<dbReference type="InterPro" id="IPR017853">
    <property type="entry name" value="GH"/>
</dbReference>
<feature type="signal peptide" evidence="1">
    <location>
        <begin position="1"/>
        <end position="24"/>
    </location>
</feature>
<dbReference type="GO" id="GO:0005576">
    <property type="term" value="C:extracellular region"/>
    <property type="evidence" value="ECO:0007669"/>
    <property type="project" value="TreeGrafter"/>
</dbReference>
<dbReference type="Proteomes" id="UP001152798">
    <property type="component" value="Chromosome 5"/>
</dbReference>
<dbReference type="GO" id="GO:0006032">
    <property type="term" value="P:chitin catabolic process"/>
    <property type="evidence" value="ECO:0007669"/>
    <property type="project" value="TreeGrafter"/>
</dbReference>
<evidence type="ECO:0000313" key="4">
    <source>
        <dbReference type="Proteomes" id="UP001152798"/>
    </source>
</evidence>
<gene>
    <name evidence="3" type="ORF">NEZAVI_LOCUS12323</name>
</gene>
<dbReference type="GO" id="GO:0005975">
    <property type="term" value="P:carbohydrate metabolic process"/>
    <property type="evidence" value="ECO:0007669"/>
    <property type="project" value="InterPro"/>
</dbReference>
<protein>
    <recommendedName>
        <fullName evidence="2">GH18 domain-containing protein</fullName>
    </recommendedName>
</protein>
<dbReference type="InterPro" id="IPR001223">
    <property type="entry name" value="Glyco_hydro18_cat"/>
</dbReference>
<reference evidence="3" key="1">
    <citation type="submission" date="2022-01" db="EMBL/GenBank/DDBJ databases">
        <authorList>
            <person name="King R."/>
        </authorList>
    </citation>
    <scope>NUCLEOTIDE SEQUENCE</scope>
</reference>
<dbReference type="SUPFAM" id="SSF51445">
    <property type="entry name" value="(Trans)glycosidases"/>
    <property type="match status" value="1"/>
</dbReference>
<name>A0A9P0MV89_NEZVI</name>
<accession>A0A9P0MV89</accession>
<dbReference type="AlphaFoldDB" id="A0A9P0MV89"/>
<evidence type="ECO:0000256" key="1">
    <source>
        <dbReference type="SAM" id="SignalP"/>
    </source>
</evidence>
<dbReference type="Gene3D" id="3.20.20.80">
    <property type="entry name" value="Glycosidases"/>
    <property type="match status" value="1"/>
</dbReference>
<feature type="domain" description="GH18" evidence="2">
    <location>
        <begin position="27"/>
        <end position="386"/>
    </location>
</feature>
<dbReference type="GO" id="GO:0004568">
    <property type="term" value="F:chitinase activity"/>
    <property type="evidence" value="ECO:0007669"/>
    <property type="project" value="TreeGrafter"/>
</dbReference>
<dbReference type="PROSITE" id="PS51910">
    <property type="entry name" value="GH18_2"/>
    <property type="match status" value="1"/>
</dbReference>